<feature type="transmembrane region" description="Helical" evidence="1">
    <location>
        <begin position="200"/>
        <end position="218"/>
    </location>
</feature>
<dbReference type="Pfam" id="PF11188">
    <property type="entry name" value="DUF2975"/>
    <property type="match status" value="1"/>
</dbReference>
<dbReference type="Proteomes" id="UP000766570">
    <property type="component" value="Unassembled WGS sequence"/>
</dbReference>
<feature type="transmembrane region" description="Helical" evidence="1">
    <location>
        <begin position="161"/>
        <end position="180"/>
    </location>
</feature>
<evidence type="ECO:0008006" key="4">
    <source>
        <dbReference type="Google" id="ProtNLM"/>
    </source>
</evidence>
<accession>A0ABS4WG08</accession>
<gene>
    <name evidence="2" type="ORF">JOF46_003038</name>
</gene>
<keyword evidence="1" id="KW-0812">Transmembrane</keyword>
<evidence type="ECO:0000313" key="2">
    <source>
        <dbReference type="EMBL" id="MBP2375126.1"/>
    </source>
</evidence>
<keyword evidence="1" id="KW-1133">Transmembrane helix</keyword>
<organism evidence="2 3">
    <name type="scientific">Paeniglutamicibacter psychrophenolicus</name>
    <dbReference type="NCBI Taxonomy" id="257454"/>
    <lineage>
        <taxon>Bacteria</taxon>
        <taxon>Bacillati</taxon>
        <taxon>Actinomycetota</taxon>
        <taxon>Actinomycetes</taxon>
        <taxon>Micrococcales</taxon>
        <taxon>Micrococcaceae</taxon>
        <taxon>Paeniglutamicibacter</taxon>
    </lineage>
</organism>
<sequence>MMKFRGARPGALALEIVLYIGVAAVAVFGLLRTLLGSMGFGGMLPGWVWGVGERLFGSYFLGEVPSVSARLVNSVEVHATPELYAYGAEPVPSGRGEFSGPFEARVSVFAPDFPQRFGLLGGQLLAMLLALGILLILVGIVRTLRREQGPFIFANAKRLRLIAWLVGAGGTASALLVAGGQWLVLNDAAIAPFVVNRFEFNVVPLLVGSGIFVFAEVFRRGAAMHSDLERVI</sequence>
<dbReference type="EMBL" id="JAGIOE010000001">
    <property type="protein sequence ID" value="MBP2375126.1"/>
    <property type="molecule type" value="Genomic_DNA"/>
</dbReference>
<feature type="transmembrane region" description="Helical" evidence="1">
    <location>
        <begin position="117"/>
        <end position="141"/>
    </location>
</feature>
<reference evidence="2 3" key="1">
    <citation type="submission" date="2021-03" db="EMBL/GenBank/DDBJ databases">
        <title>Sequencing the genomes of 1000 actinobacteria strains.</title>
        <authorList>
            <person name="Klenk H.-P."/>
        </authorList>
    </citation>
    <scope>NUCLEOTIDE SEQUENCE [LARGE SCALE GENOMIC DNA]</scope>
    <source>
        <strain evidence="2 3">DSM 15454</strain>
    </source>
</reference>
<protein>
    <recommendedName>
        <fullName evidence="4">DUF2975 domain-containing protein</fullName>
    </recommendedName>
</protein>
<dbReference type="InterPro" id="IPR021354">
    <property type="entry name" value="DUF2975"/>
</dbReference>
<evidence type="ECO:0000256" key="1">
    <source>
        <dbReference type="SAM" id="Phobius"/>
    </source>
</evidence>
<keyword evidence="3" id="KW-1185">Reference proteome</keyword>
<comment type="caution">
    <text evidence="2">The sequence shown here is derived from an EMBL/GenBank/DDBJ whole genome shotgun (WGS) entry which is preliminary data.</text>
</comment>
<name>A0ABS4WG08_9MICC</name>
<feature type="transmembrane region" description="Helical" evidence="1">
    <location>
        <begin position="12"/>
        <end position="35"/>
    </location>
</feature>
<proteinExistence type="predicted"/>
<evidence type="ECO:0000313" key="3">
    <source>
        <dbReference type="Proteomes" id="UP000766570"/>
    </source>
</evidence>
<keyword evidence="1" id="KW-0472">Membrane</keyword>